<dbReference type="InterPro" id="IPR027417">
    <property type="entry name" value="P-loop_NTPase"/>
</dbReference>
<dbReference type="NCBIfam" id="NF041492">
    <property type="entry name" value="MobF"/>
    <property type="match status" value="1"/>
</dbReference>
<keyword evidence="1" id="KW-0175">Coiled coil</keyword>
<dbReference type="Pfam" id="PF13604">
    <property type="entry name" value="AAA_30"/>
    <property type="match status" value="1"/>
</dbReference>
<evidence type="ECO:0000313" key="4">
    <source>
        <dbReference type="EMBL" id="MFC5812637.1"/>
    </source>
</evidence>
<evidence type="ECO:0000313" key="5">
    <source>
        <dbReference type="Proteomes" id="UP001596112"/>
    </source>
</evidence>
<feature type="compositionally biased region" description="Low complexity" evidence="2">
    <location>
        <begin position="1352"/>
        <end position="1368"/>
    </location>
</feature>
<comment type="caution">
    <text evidence="4">The sequence shown here is derived from an EMBL/GenBank/DDBJ whole genome shotgun (WGS) entry which is preliminary data.</text>
</comment>
<feature type="region of interest" description="Disordered" evidence="2">
    <location>
        <begin position="1348"/>
        <end position="1382"/>
    </location>
</feature>
<feature type="region of interest" description="Disordered" evidence="2">
    <location>
        <begin position="427"/>
        <end position="457"/>
    </location>
</feature>
<dbReference type="InterPro" id="IPR014862">
    <property type="entry name" value="TrwC"/>
</dbReference>
<dbReference type="Gene3D" id="2.30.30.940">
    <property type="match status" value="1"/>
</dbReference>
<dbReference type="CDD" id="cd17933">
    <property type="entry name" value="DEXSc_RecD-like"/>
    <property type="match status" value="1"/>
</dbReference>
<dbReference type="Proteomes" id="UP001596112">
    <property type="component" value="Unassembled WGS sequence"/>
</dbReference>
<feature type="region of interest" description="Disordered" evidence="2">
    <location>
        <begin position="1281"/>
        <end position="1302"/>
    </location>
</feature>
<feature type="domain" description="TrwC relaxase" evidence="3">
    <location>
        <begin position="45"/>
        <end position="416"/>
    </location>
</feature>
<accession>A0ABW1BHI8</accession>
<dbReference type="SUPFAM" id="SSF52540">
    <property type="entry name" value="P-loop containing nucleoside triphosphate hydrolases"/>
    <property type="match status" value="2"/>
</dbReference>
<feature type="compositionally biased region" description="Basic and acidic residues" evidence="2">
    <location>
        <begin position="1059"/>
        <end position="1072"/>
    </location>
</feature>
<sequence>MAWLTRIVADEQVEYRLKEQAGCTVVETGEGETVVLDDAEDPAVDYRLRPEGGAALVWMGSGLEALGLVEGAVLDEEDKAAARRIMAACHPQTGARLVTSRTSARAHEKAQLTTARTVEAVEKTAEEKGVTVVELFDGKPKQFRTFEAQQRNVHRFGDGHRLQVGTLHKLARAAGLDLADIYGESELATAWANKDLRVDDRVRGWDLVLDLPKSDSVLQGLMDALGEQELRDLVHQAKRDTFRQLEKWAGYAVGSKDGEPVRIATGGLLAWSVEHQSARPVRAGEPGDPHLHLHVTIANMALCSDGAWRSIANSGQDLHRHASAADAYFKARVRYLTYERFGVRRERNERTGAWEVRGVPGELRDVFSRRAAIVDEKAGADASRTEKQAASMETKRDKVDVDATTMRGSWRRRAEAVVGDVEAMVAAAAPGPPGPRGPDDGSGVDGPGTGPRVPPPGDIAAVVFDPRTGLTANDKTFSRAQLLAAVANALEFGIDADPDSLELLCDDVLAVEGYAVRVPTIGSTVMSSVDRYTTQDILDAEESVRTEALERFDSGALQLTADQAAAAIDVFQVAAGFELSEEQRAAVTRVLTAGHGIDAIVGVAGAGKSTLMEACRIGWDATGTTYAGATLAAVAAKNLTDASGIPARTVAAWLGEIENGNGLRGIDVLVVDEATMVDDRAAAVLMGEAARTGTKVVAIGDHLQLQAIGPGGWFREAHRLVHGLTLTENRRQEDAAERAALEVWRTGDHELALRMLAEGGRLHPAETAEEARSQILMAWDELRLQEWADPHDLITNMVVLAARNSDVDALNLGAQAIRREAGELGAEHTYALPGGDTLTLAVGDIVRVRENDYRSRRGEGPDMLNGYRAVITAMDDNHRVEITWRVKDAKAPGGYRHESGWVTPQKVTGGALSLGYAMTIAASQGLTCNTSLMYGHGANAFATYPGITRARRQNHLWLPLAVLENEQTRARLGEARTEKERLERAIDAFARFLGQSRPDGMVSDLLQEPPTPAPLPRQRDLSAEEARAESERRLRQAHMARHGRAKSVTLSHRQAQSEGQREEQARRAEEKAKQLLARLQAGAEERAVPSWTKRIYGTASPQELNRLIAEGDRLAADAEATAAEAETKARELAARLDHEKATGQPTRGQRFAADAGEVLDQADAHVATAREHLQTVFAAAGHADDRARQLAKLAESEGKGRIALRLAGTSRKEYRELTQRLSAERAGYLQMEADAKRDARQALHEAWEQVQQSRFAESFGVARTPVPDHVEKVAERLMEMRSDAERRGHSMDKRDRDDIGRATRRAGEFRVYAASHRAQAADARAEKTLRATIAEKFPELYDREVTARRAHQQAQLAKQAAQHQSAAAGHPHSNQSRGWGMS</sequence>
<gene>
    <name evidence="4" type="primary">mobF</name>
    <name evidence="4" type="ORF">ACFQGO_34895</name>
</gene>
<feature type="region of interest" description="Disordered" evidence="2">
    <location>
        <begin position="378"/>
        <end position="400"/>
    </location>
</feature>
<dbReference type="EMBL" id="JBHSNZ010000038">
    <property type="protein sequence ID" value="MFC5812637.1"/>
    <property type="molecule type" value="Genomic_DNA"/>
</dbReference>
<name>A0ABW1BHI8_9ACTN</name>
<dbReference type="CDD" id="cd18809">
    <property type="entry name" value="SF1_C_RecD"/>
    <property type="match status" value="1"/>
</dbReference>
<protein>
    <submittedName>
        <fullName evidence="4">MobF family relaxase</fullName>
    </submittedName>
</protein>
<evidence type="ECO:0000259" key="3">
    <source>
        <dbReference type="Pfam" id="PF08751"/>
    </source>
</evidence>
<dbReference type="SUPFAM" id="SSF55464">
    <property type="entry name" value="Origin of replication-binding domain, RBD-like"/>
    <property type="match status" value="1"/>
</dbReference>
<evidence type="ECO:0000256" key="2">
    <source>
        <dbReference type="SAM" id="MobiDB-lite"/>
    </source>
</evidence>
<feature type="coiled-coil region" evidence="1">
    <location>
        <begin position="1115"/>
        <end position="1142"/>
    </location>
</feature>
<dbReference type="RefSeq" id="WP_272172166.1">
    <property type="nucleotide sequence ID" value="NZ_JAQOSL010000046.1"/>
</dbReference>
<proteinExistence type="predicted"/>
<dbReference type="Pfam" id="PF08751">
    <property type="entry name" value="TrwC"/>
    <property type="match status" value="1"/>
</dbReference>
<dbReference type="Gene3D" id="3.40.50.300">
    <property type="entry name" value="P-loop containing nucleotide triphosphate hydrolases"/>
    <property type="match status" value="2"/>
</dbReference>
<feature type="compositionally biased region" description="Basic and acidic residues" evidence="2">
    <location>
        <begin position="1017"/>
        <end position="1034"/>
    </location>
</feature>
<feature type="compositionally biased region" description="Polar residues" evidence="2">
    <location>
        <begin position="1372"/>
        <end position="1382"/>
    </location>
</feature>
<keyword evidence="5" id="KW-1185">Reference proteome</keyword>
<feature type="region of interest" description="Disordered" evidence="2">
    <location>
        <begin position="1000"/>
        <end position="1072"/>
    </location>
</feature>
<reference evidence="5" key="1">
    <citation type="journal article" date="2019" name="Int. J. Syst. Evol. Microbiol.">
        <title>The Global Catalogue of Microorganisms (GCM) 10K type strain sequencing project: providing services to taxonomists for standard genome sequencing and annotation.</title>
        <authorList>
            <consortium name="The Broad Institute Genomics Platform"/>
            <consortium name="The Broad Institute Genome Sequencing Center for Infectious Disease"/>
            <person name="Wu L."/>
            <person name="Ma J."/>
        </authorList>
    </citation>
    <scope>NUCLEOTIDE SEQUENCE [LARGE SCALE GENOMIC DNA]</scope>
    <source>
        <strain evidence="5">JCM 9918</strain>
    </source>
</reference>
<organism evidence="4 5">
    <name type="scientific">Streptomyces heilongjiangensis</name>
    <dbReference type="NCBI Taxonomy" id="945052"/>
    <lineage>
        <taxon>Bacteria</taxon>
        <taxon>Bacillati</taxon>
        <taxon>Actinomycetota</taxon>
        <taxon>Actinomycetes</taxon>
        <taxon>Kitasatosporales</taxon>
        <taxon>Streptomycetaceae</taxon>
        <taxon>Streptomyces</taxon>
    </lineage>
</organism>
<feature type="compositionally biased region" description="Basic residues" evidence="2">
    <location>
        <begin position="1035"/>
        <end position="1045"/>
    </location>
</feature>
<evidence type="ECO:0000256" key="1">
    <source>
        <dbReference type="SAM" id="Coils"/>
    </source>
</evidence>